<feature type="non-terminal residue" evidence="1">
    <location>
        <position position="1"/>
    </location>
</feature>
<accession>A0ACA9LYX0</accession>
<reference evidence="1" key="1">
    <citation type="submission" date="2021-06" db="EMBL/GenBank/DDBJ databases">
        <authorList>
            <person name="Kallberg Y."/>
            <person name="Tangrot J."/>
            <person name="Rosling A."/>
        </authorList>
    </citation>
    <scope>NUCLEOTIDE SEQUENCE</scope>
    <source>
        <strain evidence="1">28 12/20/2015</strain>
    </source>
</reference>
<dbReference type="Proteomes" id="UP000789366">
    <property type="component" value="Unassembled WGS sequence"/>
</dbReference>
<protein>
    <submittedName>
        <fullName evidence="1">4260_t:CDS:1</fullName>
    </submittedName>
</protein>
<dbReference type="EMBL" id="CAJVPW010005386">
    <property type="protein sequence ID" value="CAG8554212.1"/>
    <property type="molecule type" value="Genomic_DNA"/>
</dbReference>
<comment type="caution">
    <text evidence="1">The sequence shown here is derived from an EMBL/GenBank/DDBJ whole genome shotgun (WGS) entry which is preliminary data.</text>
</comment>
<organism evidence="1 2">
    <name type="scientific">Cetraspora pellucida</name>
    <dbReference type="NCBI Taxonomy" id="1433469"/>
    <lineage>
        <taxon>Eukaryota</taxon>
        <taxon>Fungi</taxon>
        <taxon>Fungi incertae sedis</taxon>
        <taxon>Mucoromycota</taxon>
        <taxon>Glomeromycotina</taxon>
        <taxon>Glomeromycetes</taxon>
        <taxon>Diversisporales</taxon>
        <taxon>Gigasporaceae</taxon>
        <taxon>Cetraspora</taxon>
    </lineage>
</organism>
<evidence type="ECO:0000313" key="2">
    <source>
        <dbReference type="Proteomes" id="UP000789366"/>
    </source>
</evidence>
<name>A0ACA9LYX0_9GLOM</name>
<sequence length="108" mass="12179">NENNMVANNEIDASNTIKNSKTNEINTSNAADDSETNEYNGIDDSEINIVDYYEEAYRGSIDIVDVEDVNMDAEVITLKEGKSFFNFDDAEQQIRGYAEFKGFKTKLS</sequence>
<gene>
    <name evidence="1" type="ORF">SPELUC_LOCUS5331</name>
</gene>
<keyword evidence="2" id="KW-1185">Reference proteome</keyword>
<proteinExistence type="predicted"/>
<evidence type="ECO:0000313" key="1">
    <source>
        <dbReference type="EMBL" id="CAG8554212.1"/>
    </source>
</evidence>